<protein>
    <submittedName>
        <fullName evidence="2">Uncharacterized protein</fullName>
    </submittedName>
</protein>
<dbReference type="AlphaFoldDB" id="A0A316Z985"/>
<feature type="region of interest" description="Disordered" evidence="1">
    <location>
        <begin position="1"/>
        <end position="22"/>
    </location>
</feature>
<dbReference type="RefSeq" id="XP_025598115.1">
    <property type="nucleotide sequence ID" value="XM_025739891.1"/>
</dbReference>
<sequence>MRRPDQPDALGSPVARPLSRRACSQRQLRLSHSPARASLSSWRCLLSSVAALDEAHSPGDGSRASTRHGDAAPAAARATAASGACSVQKERCCRPILSTGLRPFDRLKGTALAASEDSQARPDVSGNVSGTAVKAKGLELTLVAG</sequence>
<name>A0A316Z985_9BASI</name>
<keyword evidence="3" id="KW-1185">Reference proteome</keyword>
<feature type="region of interest" description="Disordered" evidence="1">
    <location>
        <begin position="54"/>
        <end position="75"/>
    </location>
</feature>
<gene>
    <name evidence="2" type="ORF">FA09DRAFT_28585</name>
</gene>
<organism evidence="2 3">
    <name type="scientific">Tilletiopsis washingtonensis</name>
    <dbReference type="NCBI Taxonomy" id="58919"/>
    <lineage>
        <taxon>Eukaryota</taxon>
        <taxon>Fungi</taxon>
        <taxon>Dikarya</taxon>
        <taxon>Basidiomycota</taxon>
        <taxon>Ustilaginomycotina</taxon>
        <taxon>Exobasidiomycetes</taxon>
        <taxon>Entylomatales</taxon>
        <taxon>Entylomatales incertae sedis</taxon>
        <taxon>Tilletiopsis</taxon>
    </lineage>
</organism>
<dbReference type="GeneID" id="37267437"/>
<dbReference type="Proteomes" id="UP000245946">
    <property type="component" value="Unassembled WGS sequence"/>
</dbReference>
<evidence type="ECO:0000313" key="3">
    <source>
        <dbReference type="Proteomes" id="UP000245946"/>
    </source>
</evidence>
<dbReference type="EMBL" id="KZ819293">
    <property type="protein sequence ID" value="PWN97836.1"/>
    <property type="molecule type" value="Genomic_DNA"/>
</dbReference>
<proteinExistence type="predicted"/>
<reference evidence="2 3" key="1">
    <citation type="journal article" date="2018" name="Mol. Biol. Evol.">
        <title>Broad Genomic Sampling Reveals a Smut Pathogenic Ancestry of the Fungal Clade Ustilaginomycotina.</title>
        <authorList>
            <person name="Kijpornyongpan T."/>
            <person name="Mondo S.J."/>
            <person name="Barry K."/>
            <person name="Sandor L."/>
            <person name="Lee J."/>
            <person name="Lipzen A."/>
            <person name="Pangilinan J."/>
            <person name="LaButti K."/>
            <person name="Hainaut M."/>
            <person name="Henrissat B."/>
            <person name="Grigoriev I.V."/>
            <person name="Spatafora J.W."/>
            <person name="Aime M.C."/>
        </authorList>
    </citation>
    <scope>NUCLEOTIDE SEQUENCE [LARGE SCALE GENOMIC DNA]</scope>
    <source>
        <strain evidence="2 3">MCA 4186</strain>
    </source>
</reference>
<accession>A0A316Z985</accession>
<evidence type="ECO:0000256" key="1">
    <source>
        <dbReference type="SAM" id="MobiDB-lite"/>
    </source>
</evidence>
<evidence type="ECO:0000313" key="2">
    <source>
        <dbReference type="EMBL" id="PWN97836.1"/>
    </source>
</evidence>